<dbReference type="InterPro" id="IPR001460">
    <property type="entry name" value="PCN-bd_Tpept"/>
</dbReference>
<dbReference type="EMBL" id="EU503121">
    <property type="protein sequence ID" value="ACJ05191.1"/>
    <property type="molecule type" value="Genomic_DNA"/>
</dbReference>
<dbReference type="GO" id="GO:0071555">
    <property type="term" value="P:cell wall organization"/>
    <property type="evidence" value="ECO:0007669"/>
    <property type="project" value="TreeGrafter"/>
</dbReference>
<evidence type="ECO:0000256" key="1">
    <source>
        <dbReference type="ARBA" id="ARBA00001526"/>
    </source>
</evidence>
<accession>B6RWQ1</accession>
<dbReference type="PANTHER" id="PTHR30627">
    <property type="entry name" value="PEPTIDOGLYCAN D,D-TRANSPEPTIDASE"/>
    <property type="match status" value="1"/>
</dbReference>
<dbReference type="InterPro" id="IPR050515">
    <property type="entry name" value="Beta-lactam/transpept"/>
</dbReference>
<dbReference type="GO" id="GO:0008658">
    <property type="term" value="F:penicillin binding"/>
    <property type="evidence" value="ECO:0007669"/>
    <property type="project" value="InterPro"/>
</dbReference>
<evidence type="ECO:0000313" key="11">
    <source>
        <dbReference type="EMBL" id="ACJ05191.1"/>
    </source>
</evidence>
<dbReference type="NCBIfam" id="NF000270">
    <property type="entry name" value="bla_class_D_alt"/>
    <property type="match status" value="1"/>
</dbReference>
<evidence type="ECO:0000256" key="2">
    <source>
        <dbReference type="ARBA" id="ARBA00007898"/>
    </source>
</evidence>
<dbReference type="KEGG" id="ag:AAB58555"/>
<evidence type="ECO:0000256" key="8">
    <source>
        <dbReference type="RuleBase" id="RU361140"/>
    </source>
</evidence>
<dbReference type="Pfam" id="PF00905">
    <property type="entry name" value="Transpeptidase"/>
    <property type="match status" value="1"/>
</dbReference>
<dbReference type="NCBIfam" id="NF045839">
    <property type="entry name" value="blaOXA-18_like"/>
    <property type="match status" value="1"/>
</dbReference>
<dbReference type="AlphaFoldDB" id="B6RWQ1"/>
<name>B6RWQ1_PSEAI</name>
<reference evidence="11" key="2">
    <citation type="journal article" date="2008" name="Antimicrob. Agents Chemother.">
        <title>Genetic structure associated with blaOXA-18, encoding a clavulanic acid-inhibited extended-spectrum oxacillinase.</title>
        <authorList>
            <person name="Naas T."/>
            <person name="Namdari F."/>
            <person name="Bogaerts P."/>
            <person name="Huang T.D."/>
            <person name="Glupczynski Y."/>
            <person name="Nordmann P."/>
        </authorList>
    </citation>
    <scope>NUCLEOTIDE SEQUENCE</scope>
    <source>
        <strain evidence="11">Mus</strain>
    </source>
</reference>
<comment type="catalytic activity">
    <reaction evidence="1 8">
        <text>a beta-lactam + H2O = a substituted beta-amino acid</text>
        <dbReference type="Rhea" id="RHEA:20401"/>
        <dbReference type="ChEBI" id="CHEBI:15377"/>
        <dbReference type="ChEBI" id="CHEBI:35627"/>
        <dbReference type="ChEBI" id="CHEBI:140347"/>
        <dbReference type="EC" id="3.5.2.6"/>
    </reaction>
</comment>
<evidence type="ECO:0000256" key="9">
    <source>
        <dbReference type="SAM" id="SignalP"/>
    </source>
</evidence>
<evidence type="ECO:0000256" key="6">
    <source>
        <dbReference type="ARBA" id="ARBA00023251"/>
    </source>
</evidence>
<evidence type="ECO:0000259" key="10">
    <source>
        <dbReference type="Pfam" id="PF00905"/>
    </source>
</evidence>
<evidence type="ECO:0000256" key="3">
    <source>
        <dbReference type="ARBA" id="ARBA00012865"/>
    </source>
</evidence>
<keyword evidence="5 8" id="KW-0378">Hydrolase</keyword>
<feature type="domain" description="Penicillin-binding protein transpeptidase" evidence="10">
    <location>
        <begin position="53"/>
        <end position="261"/>
    </location>
</feature>
<dbReference type="Gene3D" id="3.40.710.10">
    <property type="entry name" value="DD-peptidase/beta-lactamase superfamily"/>
    <property type="match status" value="1"/>
</dbReference>
<proteinExistence type="inferred from homology"/>
<feature type="active site" description="Acyl-ester intermediate" evidence="7">
    <location>
        <position position="65"/>
    </location>
</feature>
<dbReference type="GO" id="GO:0046677">
    <property type="term" value="P:response to antibiotic"/>
    <property type="evidence" value="ECO:0007669"/>
    <property type="project" value="UniProtKB-UniRule"/>
</dbReference>
<reference evidence="11" key="1">
    <citation type="journal article" date="1997" name="Antimicrob. Agents Chemother.">
        <title>OXA-18, a class D clavulanic acid-inhibited extended-spectrum beta-lactamase from Pseudomonas aeruginosa.</title>
        <authorList>
            <person name="Philippon L.N."/>
            <person name="Naas T."/>
            <person name="Bouthors A.T."/>
            <person name="Barakett V."/>
            <person name="Nordmann P."/>
        </authorList>
    </citation>
    <scope>NUCLEOTIDE SEQUENCE</scope>
    <source>
        <strain evidence="11">Mus</strain>
    </source>
</reference>
<evidence type="ECO:0000256" key="4">
    <source>
        <dbReference type="ARBA" id="ARBA00022729"/>
    </source>
</evidence>
<dbReference type="SUPFAM" id="SSF56601">
    <property type="entry name" value="beta-lactamase/transpeptidase-like"/>
    <property type="match status" value="1"/>
</dbReference>
<feature type="modified residue" description="N6-carboxylysine" evidence="7">
    <location>
        <position position="68"/>
    </location>
</feature>
<protein>
    <recommendedName>
        <fullName evidence="3 8">Beta-lactamase</fullName>
        <ecNumber evidence="3 8">3.5.2.6</ecNumber>
    </recommendedName>
</protein>
<keyword evidence="4 9" id="KW-0732">Signal</keyword>
<dbReference type="PROSITE" id="PS00337">
    <property type="entry name" value="BETA_LACTAMASE_D"/>
    <property type="match status" value="1"/>
</dbReference>
<gene>
    <name evidence="11" type="primary">oxa18</name>
</gene>
<dbReference type="GO" id="GO:0005886">
    <property type="term" value="C:plasma membrane"/>
    <property type="evidence" value="ECO:0007669"/>
    <property type="project" value="TreeGrafter"/>
</dbReference>
<comment type="similarity">
    <text evidence="2 8">Belongs to the class-D beta-lactamase family.</text>
</comment>
<dbReference type="PANTHER" id="PTHR30627:SF6">
    <property type="entry name" value="BETA-LACTAMASE YBXI-RELATED"/>
    <property type="match status" value="1"/>
</dbReference>
<dbReference type="EC" id="3.5.2.6" evidence="3 8"/>
<dbReference type="SMR" id="B6RWQ1"/>
<dbReference type="InterPro" id="IPR012338">
    <property type="entry name" value="Beta-lactam/transpept-like"/>
</dbReference>
<organism evidence="11">
    <name type="scientific">Pseudomonas aeruginosa</name>
    <dbReference type="NCBI Taxonomy" id="287"/>
    <lineage>
        <taxon>Bacteria</taxon>
        <taxon>Pseudomonadati</taxon>
        <taxon>Pseudomonadota</taxon>
        <taxon>Gammaproteobacteria</taxon>
        <taxon>Pseudomonadales</taxon>
        <taxon>Pseudomonadaceae</taxon>
        <taxon>Pseudomonas</taxon>
    </lineage>
</organism>
<keyword evidence="6 8" id="KW-0046">Antibiotic resistance</keyword>
<dbReference type="GO" id="GO:0017001">
    <property type="term" value="P:antibiotic catabolic process"/>
    <property type="evidence" value="ECO:0007669"/>
    <property type="project" value="InterPro"/>
</dbReference>
<feature type="chain" id="PRO_5002849234" description="Beta-lactamase" evidence="9">
    <location>
        <begin position="34"/>
        <end position="275"/>
    </location>
</feature>
<sequence>MQRSLSMSGKRHFIFAVSFVISTVCLTFSPANAAQKLSCTLVIDEASGDLLHREGSCDKAFAPMSTFKLPLAIMGYDADILLDATTPRWDYKPEFNGYKSQQKPTDPTIWLKDSIVWYSQELTRRLGESRFSDYVQRFDYGNKDVSGDPGKHNGLTHAWLASSLKISPEEQVRFLRRFLRGELPVSEDALEMTKAVVPHFEAGDWDVQGKTGTGSLSDAKGGKAPIGWFIGWATRDDRRVVFARLTVGARKGEQPAGPAARDEFLNTLPALSENF</sequence>
<dbReference type="GO" id="GO:0008800">
    <property type="term" value="F:beta-lactamase activity"/>
    <property type="evidence" value="ECO:0007669"/>
    <property type="project" value="UniProtKB-UniRule"/>
</dbReference>
<evidence type="ECO:0000256" key="5">
    <source>
        <dbReference type="ARBA" id="ARBA00022801"/>
    </source>
</evidence>
<evidence type="ECO:0000256" key="7">
    <source>
        <dbReference type="PIRSR" id="PIRSR602137-50"/>
    </source>
</evidence>
<dbReference type="InterPro" id="IPR002137">
    <property type="entry name" value="Beta-lactam_class-D_AS"/>
</dbReference>
<feature type="signal peptide" evidence="9">
    <location>
        <begin position="1"/>
        <end position="33"/>
    </location>
</feature>